<sequence>MLDVGTVYLVAAGALLLAALAVGLRALVGVFREGRERSRKRREGELERYTMDPVYDREPPDSDGVAETPSTCPQCGADNDAEFTFCRECAAPLGPDP</sequence>
<name>A0A0M9ARQ5_9EURY</name>
<dbReference type="InterPro" id="IPR055999">
    <property type="entry name" value="DUF7577"/>
</dbReference>
<keyword evidence="2" id="KW-1133">Transmembrane helix</keyword>
<feature type="transmembrane region" description="Helical" evidence="2">
    <location>
        <begin position="6"/>
        <end position="31"/>
    </location>
</feature>
<accession>A0A0M9ARQ5</accession>
<keyword evidence="5" id="KW-1185">Reference proteome</keyword>
<organism evidence="4 5">
    <name type="scientific">Halorubrum tropicale</name>
    <dbReference type="NCBI Taxonomy" id="1765655"/>
    <lineage>
        <taxon>Archaea</taxon>
        <taxon>Methanobacteriati</taxon>
        <taxon>Methanobacteriota</taxon>
        <taxon>Stenosarchaea group</taxon>
        <taxon>Halobacteria</taxon>
        <taxon>Halobacteriales</taxon>
        <taxon>Haloferacaceae</taxon>
        <taxon>Halorubrum</taxon>
    </lineage>
</organism>
<evidence type="ECO:0000313" key="5">
    <source>
        <dbReference type="Proteomes" id="UP000037747"/>
    </source>
</evidence>
<protein>
    <recommendedName>
        <fullName evidence="3">DUF7577 domain-containing protein</fullName>
    </recommendedName>
</protein>
<dbReference type="AlphaFoldDB" id="A0A0M9ARQ5"/>
<evidence type="ECO:0000313" key="4">
    <source>
        <dbReference type="EMBL" id="KOX97517.1"/>
    </source>
</evidence>
<feature type="domain" description="DUF7577" evidence="3">
    <location>
        <begin position="70"/>
        <end position="93"/>
    </location>
</feature>
<proteinExistence type="predicted"/>
<dbReference type="Proteomes" id="UP000037747">
    <property type="component" value="Unassembled WGS sequence"/>
</dbReference>
<dbReference type="EMBL" id="LIST01000001">
    <property type="protein sequence ID" value="KOX97517.1"/>
    <property type="molecule type" value="Genomic_DNA"/>
</dbReference>
<evidence type="ECO:0000256" key="1">
    <source>
        <dbReference type="SAM" id="MobiDB-lite"/>
    </source>
</evidence>
<evidence type="ECO:0000259" key="3">
    <source>
        <dbReference type="Pfam" id="PF24463"/>
    </source>
</evidence>
<keyword evidence="2" id="KW-0812">Transmembrane</keyword>
<feature type="compositionally biased region" description="Basic and acidic residues" evidence="1">
    <location>
        <begin position="38"/>
        <end position="60"/>
    </location>
</feature>
<evidence type="ECO:0000256" key="2">
    <source>
        <dbReference type="SAM" id="Phobius"/>
    </source>
</evidence>
<dbReference type="PATRIC" id="fig|1705389.3.peg.467"/>
<comment type="caution">
    <text evidence="4">The sequence shown here is derived from an EMBL/GenBank/DDBJ whole genome shotgun (WGS) entry which is preliminary data.</text>
</comment>
<keyword evidence="2" id="KW-0472">Membrane</keyword>
<dbReference type="RefSeq" id="WP_053770217.1">
    <property type="nucleotide sequence ID" value="NZ_LIST01000001.1"/>
</dbReference>
<feature type="region of interest" description="Disordered" evidence="1">
    <location>
        <begin position="38"/>
        <end position="73"/>
    </location>
</feature>
<dbReference type="Pfam" id="PF24463">
    <property type="entry name" value="DUF7577"/>
    <property type="match status" value="1"/>
</dbReference>
<reference evidence="4 5" key="1">
    <citation type="submission" date="2015-08" db="EMBL/GenBank/DDBJ databases">
        <title>Genomes of Isolates from Cabo Rojo, PR.</title>
        <authorList>
            <person name="Sanchez-Nieves R.L."/>
            <person name="Montalvo-Rodriguez R."/>
        </authorList>
    </citation>
    <scope>NUCLEOTIDE SEQUENCE [LARGE SCALE GENOMIC DNA]</scope>
    <source>
        <strain evidence="4 5">5</strain>
    </source>
</reference>
<dbReference type="OrthoDB" id="330661at2157"/>
<gene>
    <name evidence="4" type="ORF">AMR74_01015</name>
</gene>